<dbReference type="SUPFAM" id="SSF48264">
    <property type="entry name" value="Cytochrome P450"/>
    <property type="match status" value="1"/>
</dbReference>
<dbReference type="GO" id="GO:0008395">
    <property type="term" value="F:steroid hydroxylase activity"/>
    <property type="evidence" value="ECO:0000318"/>
    <property type="project" value="GO_Central"/>
</dbReference>
<dbReference type="GO" id="GO:0005737">
    <property type="term" value="C:cytoplasm"/>
    <property type="evidence" value="ECO:0000318"/>
    <property type="project" value="GO_Central"/>
</dbReference>
<evidence type="ECO:0000256" key="2">
    <source>
        <dbReference type="ARBA" id="ARBA00022723"/>
    </source>
</evidence>
<keyword evidence="3 4" id="KW-0408">Iron</keyword>
<comment type="similarity">
    <text evidence="1">Belongs to the cytochrome P450 family.</text>
</comment>
<accession>A0A7M7HLX2</accession>
<dbReference type="InterPro" id="IPR001128">
    <property type="entry name" value="Cyt_P450"/>
</dbReference>
<reference evidence="7" key="1">
    <citation type="submission" date="2015-02" db="EMBL/GenBank/DDBJ databases">
        <title>Genome sequencing for Strongylocentrotus purpuratus.</title>
        <authorList>
            <person name="Murali S."/>
            <person name="Liu Y."/>
            <person name="Vee V."/>
            <person name="English A."/>
            <person name="Wang M."/>
            <person name="Skinner E."/>
            <person name="Han Y."/>
            <person name="Muzny D.M."/>
            <person name="Worley K.C."/>
            <person name="Gibbs R.A."/>
        </authorList>
    </citation>
    <scope>NUCLEOTIDE SEQUENCE</scope>
</reference>
<dbReference type="Gene3D" id="1.10.630.10">
    <property type="entry name" value="Cytochrome P450"/>
    <property type="match status" value="1"/>
</dbReference>
<dbReference type="KEGG" id="spu:587738"/>
<proteinExistence type="inferred from homology"/>
<keyword evidence="5" id="KW-0472">Membrane</keyword>
<dbReference type="InterPro" id="IPR036396">
    <property type="entry name" value="Cyt_P450_sf"/>
</dbReference>
<dbReference type="Proteomes" id="UP000007110">
    <property type="component" value="Unassembled WGS sequence"/>
</dbReference>
<dbReference type="GO" id="GO:0016712">
    <property type="term" value="F:oxidoreductase activity, acting on paired donors, with incorporation or reduction of molecular oxygen, reduced flavin or flavoprotein as one donor, and incorporation of one atom of oxygen"/>
    <property type="evidence" value="ECO:0000318"/>
    <property type="project" value="GO_Central"/>
</dbReference>
<dbReference type="GO" id="GO:0005506">
    <property type="term" value="F:iron ion binding"/>
    <property type="evidence" value="ECO:0007669"/>
    <property type="project" value="InterPro"/>
</dbReference>
<dbReference type="Pfam" id="PF00067">
    <property type="entry name" value="p450"/>
    <property type="match status" value="1"/>
</dbReference>
<dbReference type="InParanoid" id="A0A7M7HLX2"/>
<dbReference type="AlphaFoldDB" id="A0A7M7HLX2"/>
<evidence type="ECO:0008006" key="8">
    <source>
        <dbReference type="Google" id="ProtNLM"/>
    </source>
</evidence>
<evidence type="ECO:0000313" key="7">
    <source>
        <dbReference type="Proteomes" id="UP000007110"/>
    </source>
</evidence>
<organism evidence="6 7">
    <name type="scientific">Strongylocentrotus purpuratus</name>
    <name type="common">Purple sea urchin</name>
    <dbReference type="NCBI Taxonomy" id="7668"/>
    <lineage>
        <taxon>Eukaryota</taxon>
        <taxon>Metazoa</taxon>
        <taxon>Echinodermata</taxon>
        <taxon>Eleutherozoa</taxon>
        <taxon>Echinozoa</taxon>
        <taxon>Echinoidea</taxon>
        <taxon>Euechinoidea</taxon>
        <taxon>Echinacea</taxon>
        <taxon>Camarodonta</taxon>
        <taxon>Echinidea</taxon>
        <taxon>Strongylocentrotidae</taxon>
        <taxon>Strongylocentrotus</taxon>
    </lineage>
</organism>
<protein>
    <recommendedName>
        <fullName evidence="8">Cytochrome P450</fullName>
    </recommendedName>
</protein>
<keyword evidence="5" id="KW-1133">Transmembrane helix</keyword>
<keyword evidence="2 4" id="KW-0479">Metal-binding</keyword>
<dbReference type="EnsemblMetazoa" id="XM_011671645">
    <property type="protein sequence ID" value="XP_011669947"/>
    <property type="gene ID" value="LOC587738"/>
</dbReference>
<evidence type="ECO:0000256" key="3">
    <source>
        <dbReference type="ARBA" id="ARBA00023004"/>
    </source>
</evidence>
<dbReference type="InterPro" id="IPR002401">
    <property type="entry name" value="Cyt_P450_E_grp-I"/>
</dbReference>
<dbReference type="PRINTS" id="PR00385">
    <property type="entry name" value="P450"/>
</dbReference>
<keyword evidence="5" id="KW-0812">Transmembrane</keyword>
<dbReference type="GO" id="GO:0006082">
    <property type="term" value="P:organic acid metabolic process"/>
    <property type="evidence" value="ECO:0000318"/>
    <property type="project" value="GO_Central"/>
</dbReference>
<dbReference type="OrthoDB" id="2789670at2759"/>
<evidence type="ECO:0000256" key="5">
    <source>
        <dbReference type="SAM" id="Phobius"/>
    </source>
</evidence>
<evidence type="ECO:0000256" key="4">
    <source>
        <dbReference type="PIRSR" id="PIRSR602401-1"/>
    </source>
</evidence>
<dbReference type="PANTHER" id="PTHR24300">
    <property type="entry name" value="CYTOCHROME P450 508A4-RELATED"/>
    <property type="match status" value="1"/>
</dbReference>
<name>A0A7M7HLX2_STRPU</name>
<dbReference type="GO" id="GO:0020037">
    <property type="term" value="F:heme binding"/>
    <property type="evidence" value="ECO:0000318"/>
    <property type="project" value="GO_Central"/>
</dbReference>
<feature type="binding site" description="axial binding residue" evidence="4">
    <location>
        <position position="453"/>
    </location>
    <ligand>
        <name>heme</name>
        <dbReference type="ChEBI" id="CHEBI:30413"/>
    </ligand>
    <ligandPart>
        <name>Fe</name>
        <dbReference type="ChEBI" id="CHEBI:18248"/>
    </ligandPart>
</feature>
<evidence type="ECO:0000256" key="1">
    <source>
        <dbReference type="ARBA" id="ARBA00010617"/>
    </source>
</evidence>
<keyword evidence="4" id="KW-0349">Heme</keyword>
<dbReference type="GO" id="GO:0006805">
    <property type="term" value="P:xenobiotic metabolic process"/>
    <property type="evidence" value="ECO:0000318"/>
    <property type="project" value="GO_Central"/>
</dbReference>
<dbReference type="OMA" id="NWHEPER"/>
<dbReference type="PRINTS" id="PR00463">
    <property type="entry name" value="EP450I"/>
</dbReference>
<sequence length="514" mass="58201">MSLLDCVIGAFAGLGLQTILVGLLGALLALWYIRSSKQTTPNLPPGPVGLPLLGYLPFLKLPPFKGFAHLATRYGGLISLRLGTKLTVVLNDVDSVKQSLVKEADVFTDRNVPIEYSLALPLEGSLAFASGDKWRELRTFVAKAFRQFEVEKEKLESVIVRESERLCKAFQDEANKSSSDIQGFDPHHIINNAVSNIICSMCFGQSYEYSDPEFHHILTVVGNSFRSLSPSGLLLVSRYFYYTPLYREVRRNLAVLQDFIRGIVQRHQETFDPDNTRDIIDMYLAEVRQLKEDGMDTYLKEENIWRGVFDIFLAASESMTSALRWIFLYLIDNPELQSKIRADILRVIGPTRNPTIKDRDELPLIEATCMEVLRLRPPAPMGGPRQAKRDVEVKGYVIPEGTLVLTNVWYIHQNAENWHEPERFNPSRFLSEDGKELVKNPAFMPYGAGRRLCVGDRIARMQMFLFLTTLIRKFEYSLPDGAVPDFNVDGGNFTLSAVPFKIVVTEVETPMPTH</sequence>
<dbReference type="RefSeq" id="XP_011669947.2">
    <property type="nucleotide sequence ID" value="XM_011671645.2"/>
</dbReference>
<dbReference type="GO" id="GO:0008202">
    <property type="term" value="P:steroid metabolic process"/>
    <property type="evidence" value="ECO:0000318"/>
    <property type="project" value="GO_Central"/>
</dbReference>
<reference evidence="6" key="2">
    <citation type="submission" date="2021-01" db="UniProtKB">
        <authorList>
            <consortium name="EnsemblMetazoa"/>
        </authorList>
    </citation>
    <scope>IDENTIFICATION</scope>
</reference>
<evidence type="ECO:0000313" key="6">
    <source>
        <dbReference type="EnsemblMetazoa" id="XP_011669947"/>
    </source>
</evidence>
<comment type="cofactor">
    <cofactor evidence="4">
        <name>heme</name>
        <dbReference type="ChEBI" id="CHEBI:30413"/>
    </cofactor>
</comment>
<feature type="transmembrane region" description="Helical" evidence="5">
    <location>
        <begin position="7"/>
        <end position="33"/>
    </location>
</feature>
<dbReference type="FunFam" id="1.10.630.10:FF:000444">
    <property type="entry name" value="Uncharacterized protein"/>
    <property type="match status" value="1"/>
</dbReference>
<dbReference type="InterPro" id="IPR050182">
    <property type="entry name" value="Cytochrome_P450_fam2"/>
</dbReference>
<dbReference type="GeneID" id="587738"/>
<keyword evidence="7" id="KW-1185">Reference proteome</keyword>
<dbReference type="PANTHER" id="PTHR24300:SF397">
    <property type="entry name" value="CYTOCHROME P450 2U1"/>
    <property type="match status" value="1"/>
</dbReference>